<keyword evidence="10" id="KW-0413">Isomerase</keyword>
<evidence type="ECO:0000256" key="6">
    <source>
        <dbReference type="ARBA" id="ARBA00022806"/>
    </source>
</evidence>
<keyword evidence="2" id="KW-0235">DNA replication</keyword>
<dbReference type="InterPro" id="IPR011545">
    <property type="entry name" value="DEAD/DEAH_box_helicase_dom"/>
</dbReference>
<dbReference type="Pfam" id="PF00271">
    <property type="entry name" value="Helicase_C"/>
    <property type="match status" value="1"/>
</dbReference>
<dbReference type="GO" id="GO:0046872">
    <property type="term" value="F:metal ion binding"/>
    <property type="evidence" value="ECO:0007669"/>
    <property type="project" value="UniProtKB-KW"/>
</dbReference>
<keyword evidence="4" id="KW-0547">Nucleotide-binding</keyword>
<dbReference type="PANTHER" id="PTHR30580:SF0">
    <property type="entry name" value="PRIMOSOMAL PROTEIN N"/>
    <property type="match status" value="1"/>
</dbReference>
<dbReference type="GO" id="GO:0006270">
    <property type="term" value="P:DNA replication initiation"/>
    <property type="evidence" value="ECO:0007669"/>
    <property type="project" value="TreeGrafter"/>
</dbReference>
<keyword evidence="6" id="KW-0347">Helicase</keyword>
<gene>
    <name evidence="14" type="ORF">METZ01_LOCUS6106</name>
</gene>
<evidence type="ECO:0000256" key="11">
    <source>
        <dbReference type="ARBA" id="ARBA00034808"/>
    </source>
</evidence>
<dbReference type="SMART" id="SM00490">
    <property type="entry name" value="HELICc"/>
    <property type="match status" value="1"/>
</dbReference>
<evidence type="ECO:0000256" key="3">
    <source>
        <dbReference type="ARBA" id="ARBA00022723"/>
    </source>
</evidence>
<dbReference type="InterPro" id="IPR005259">
    <property type="entry name" value="PriA"/>
</dbReference>
<dbReference type="InterPro" id="IPR014001">
    <property type="entry name" value="Helicase_ATP-bd"/>
</dbReference>
<dbReference type="InterPro" id="IPR001650">
    <property type="entry name" value="Helicase_C-like"/>
</dbReference>
<dbReference type="GO" id="GO:0003677">
    <property type="term" value="F:DNA binding"/>
    <property type="evidence" value="ECO:0007669"/>
    <property type="project" value="UniProtKB-KW"/>
</dbReference>
<dbReference type="EMBL" id="UINC01000321">
    <property type="protein sequence ID" value="SUZ53252.1"/>
    <property type="molecule type" value="Genomic_DNA"/>
</dbReference>
<dbReference type="Pfam" id="PF18074">
    <property type="entry name" value="PriA_C"/>
    <property type="match status" value="1"/>
</dbReference>
<dbReference type="GO" id="GO:0005524">
    <property type="term" value="F:ATP binding"/>
    <property type="evidence" value="ECO:0007669"/>
    <property type="project" value="UniProtKB-KW"/>
</dbReference>
<dbReference type="Pfam" id="PF00270">
    <property type="entry name" value="DEAD"/>
    <property type="match status" value="1"/>
</dbReference>
<evidence type="ECO:0000256" key="2">
    <source>
        <dbReference type="ARBA" id="ARBA00022705"/>
    </source>
</evidence>
<dbReference type="PANTHER" id="PTHR30580">
    <property type="entry name" value="PRIMOSOMAL PROTEIN N"/>
    <property type="match status" value="1"/>
</dbReference>
<evidence type="ECO:0000256" key="9">
    <source>
        <dbReference type="ARBA" id="ARBA00023125"/>
    </source>
</evidence>
<dbReference type="NCBIfam" id="NF004065">
    <property type="entry name" value="PRK05580.1-1"/>
    <property type="match status" value="1"/>
</dbReference>
<evidence type="ECO:0000259" key="13">
    <source>
        <dbReference type="PROSITE" id="PS51192"/>
    </source>
</evidence>
<reference evidence="14" key="1">
    <citation type="submission" date="2018-05" db="EMBL/GenBank/DDBJ databases">
        <authorList>
            <person name="Lanie J.A."/>
            <person name="Ng W.-L."/>
            <person name="Kazmierczak K.M."/>
            <person name="Andrzejewski T.M."/>
            <person name="Davidsen T.M."/>
            <person name="Wayne K.J."/>
            <person name="Tettelin H."/>
            <person name="Glass J.I."/>
            <person name="Rusch D."/>
            <person name="Podicherti R."/>
            <person name="Tsui H.-C.T."/>
            <person name="Winkler M.E."/>
        </authorList>
    </citation>
    <scope>NUCLEOTIDE SEQUENCE</scope>
</reference>
<dbReference type="GO" id="GO:0043138">
    <property type="term" value="F:3'-5' DNA helicase activity"/>
    <property type="evidence" value="ECO:0007669"/>
    <property type="project" value="UniProtKB-EC"/>
</dbReference>
<dbReference type="GO" id="GO:0016787">
    <property type="term" value="F:hydrolase activity"/>
    <property type="evidence" value="ECO:0007669"/>
    <property type="project" value="UniProtKB-KW"/>
</dbReference>
<dbReference type="PROSITE" id="PS51192">
    <property type="entry name" value="HELICASE_ATP_BIND_1"/>
    <property type="match status" value="1"/>
</dbReference>
<protein>
    <recommendedName>
        <fullName evidence="11">DNA 3'-5' helicase</fullName>
        <ecNumber evidence="11">5.6.2.4</ecNumber>
    </recommendedName>
</protein>
<keyword evidence="3" id="KW-0479">Metal-binding</keyword>
<dbReference type="InterPro" id="IPR042115">
    <property type="entry name" value="PriA_3primeBD_sf"/>
</dbReference>
<evidence type="ECO:0000256" key="5">
    <source>
        <dbReference type="ARBA" id="ARBA00022801"/>
    </source>
</evidence>
<sequence length="746" mass="82875">MPLNETIKHHGLIIRVAIPSPLRRVFDYLPPIAKQLSIKPGMRVRVPFGKREVVGVVVESAQDSTLHPNRLKSIETVLDREPLFSSALFRTLLWAAAYYQHPIGEVFQTALPVKLRSTEPVKVDTAVYRVLIPLDGDTSTSLKQAKKQKSLLELIESEFEVNENRIKNAGYSRRILNQLMEKNLVKKYMVASERAAKFKPPTSASELQLPLNDAQKVAVKTILKSSDSYACYLLDGVTGSGKTEVYMQLIEHQLANGRQCLVLVPEIGLTPQTVSRFRERFTCPVVVMHSGLSDAARLDAWNHSREGSAAITIGTRSAVFVPLANPGMIIVDEEHDTSFKQQDGFRYSARDLAVMRAKKENVPVILGSATPSLESLQNCKANKFEHLRLGERAGVAQPPTLELVDISQSILESGFSEQLLFKIQKQLNANNQVLVFINRRGFAPMFTCNSCGWIAECDQCIAQLTVHAKPPGLRCHHCGTIEKLSTSCPTCNSPNLTTLGIGTQKIELFLKKRFPLIPVLRIDGDSIRSRKRFETMLEQINTSEPCILLGTQMLAKGHHFPGITLVAVLDADAGLFSADFRGQEHMAQIITQVSGRAGRSDRGGEVVIQSRHAGHQTLQSLVQSTYAEFVDFLLKERKNSAMPPFSQLALLRTEAKEMKAAIGFLSSINSISDDLSINKQFEIDRIGPIPAPMEKRAGKFRGQLILKSASRLVMQEFLFQLCQRIEALRAPAGLRWSVDVDPVDLI</sequence>
<dbReference type="FunFam" id="3.40.1440.60:FF:000001">
    <property type="entry name" value="Primosomal protein N"/>
    <property type="match status" value="1"/>
</dbReference>
<evidence type="ECO:0000256" key="12">
    <source>
        <dbReference type="ARBA" id="ARBA00048988"/>
    </source>
</evidence>
<keyword evidence="8" id="KW-0067">ATP-binding</keyword>
<dbReference type="SMART" id="SM00487">
    <property type="entry name" value="DEXDc"/>
    <property type="match status" value="1"/>
</dbReference>
<keyword evidence="9" id="KW-0238">DNA-binding</keyword>
<dbReference type="HAMAP" id="MF_00983">
    <property type="entry name" value="PriA"/>
    <property type="match status" value="1"/>
</dbReference>
<keyword evidence="1" id="KW-0639">Primosome</keyword>
<dbReference type="InterPro" id="IPR041236">
    <property type="entry name" value="PriA_C"/>
</dbReference>
<dbReference type="AlphaFoldDB" id="A0A381NFA9"/>
<keyword evidence="7" id="KW-0862">Zinc</keyword>
<evidence type="ECO:0000313" key="14">
    <source>
        <dbReference type="EMBL" id="SUZ53252.1"/>
    </source>
</evidence>
<dbReference type="GO" id="GO:0006269">
    <property type="term" value="P:DNA replication, synthesis of primer"/>
    <property type="evidence" value="ECO:0007669"/>
    <property type="project" value="UniProtKB-KW"/>
</dbReference>
<name>A0A381NFA9_9ZZZZ</name>
<accession>A0A381NFA9</accession>
<dbReference type="Gene3D" id="3.40.50.300">
    <property type="entry name" value="P-loop containing nucleotide triphosphate hydrolases"/>
    <property type="match status" value="2"/>
</dbReference>
<dbReference type="SUPFAM" id="SSF52540">
    <property type="entry name" value="P-loop containing nucleoside triphosphate hydrolases"/>
    <property type="match status" value="2"/>
</dbReference>
<dbReference type="InterPro" id="IPR027417">
    <property type="entry name" value="P-loop_NTPase"/>
</dbReference>
<dbReference type="Pfam" id="PF17764">
    <property type="entry name" value="PriA_3primeBD"/>
    <property type="match status" value="1"/>
</dbReference>
<dbReference type="NCBIfam" id="NF004067">
    <property type="entry name" value="PRK05580.1-4"/>
    <property type="match status" value="1"/>
</dbReference>
<keyword evidence="5" id="KW-0378">Hydrolase</keyword>
<comment type="catalytic activity">
    <reaction evidence="12">
        <text>ATP + H2O = ADP + phosphate + H(+)</text>
        <dbReference type="Rhea" id="RHEA:13065"/>
        <dbReference type="ChEBI" id="CHEBI:15377"/>
        <dbReference type="ChEBI" id="CHEBI:15378"/>
        <dbReference type="ChEBI" id="CHEBI:30616"/>
        <dbReference type="ChEBI" id="CHEBI:43474"/>
        <dbReference type="ChEBI" id="CHEBI:456216"/>
        <dbReference type="EC" id="5.6.2.4"/>
    </reaction>
</comment>
<dbReference type="GO" id="GO:0006302">
    <property type="term" value="P:double-strand break repair"/>
    <property type="evidence" value="ECO:0007669"/>
    <property type="project" value="InterPro"/>
</dbReference>
<evidence type="ECO:0000256" key="7">
    <source>
        <dbReference type="ARBA" id="ARBA00022833"/>
    </source>
</evidence>
<dbReference type="FunFam" id="3.40.50.300:FF:000489">
    <property type="entry name" value="Primosome assembly protein PriA"/>
    <property type="match status" value="1"/>
</dbReference>
<dbReference type="NCBIfam" id="TIGR00595">
    <property type="entry name" value="priA"/>
    <property type="match status" value="1"/>
</dbReference>
<dbReference type="EC" id="5.6.2.4" evidence="11"/>
<feature type="domain" description="Helicase ATP-binding" evidence="13">
    <location>
        <begin position="223"/>
        <end position="389"/>
    </location>
</feature>
<evidence type="ECO:0000256" key="1">
    <source>
        <dbReference type="ARBA" id="ARBA00022515"/>
    </source>
</evidence>
<proteinExistence type="inferred from homology"/>
<dbReference type="GO" id="GO:0006310">
    <property type="term" value="P:DNA recombination"/>
    <property type="evidence" value="ECO:0007669"/>
    <property type="project" value="InterPro"/>
</dbReference>
<dbReference type="CDD" id="cd17929">
    <property type="entry name" value="DEXHc_priA"/>
    <property type="match status" value="1"/>
</dbReference>
<organism evidence="14">
    <name type="scientific">marine metagenome</name>
    <dbReference type="NCBI Taxonomy" id="408172"/>
    <lineage>
        <taxon>unclassified sequences</taxon>
        <taxon>metagenomes</taxon>
        <taxon>ecological metagenomes</taxon>
    </lineage>
</organism>
<evidence type="ECO:0000256" key="10">
    <source>
        <dbReference type="ARBA" id="ARBA00023235"/>
    </source>
</evidence>
<dbReference type="Gene3D" id="3.40.1440.60">
    <property type="entry name" value="PriA, 3(prime) DNA-binding domain"/>
    <property type="match status" value="1"/>
</dbReference>
<dbReference type="GO" id="GO:1990077">
    <property type="term" value="C:primosome complex"/>
    <property type="evidence" value="ECO:0007669"/>
    <property type="project" value="UniProtKB-KW"/>
</dbReference>
<evidence type="ECO:0000256" key="8">
    <source>
        <dbReference type="ARBA" id="ARBA00022840"/>
    </source>
</evidence>
<evidence type="ECO:0000256" key="4">
    <source>
        <dbReference type="ARBA" id="ARBA00022741"/>
    </source>
</evidence>
<dbReference type="InterPro" id="IPR041222">
    <property type="entry name" value="PriA_3primeBD"/>
</dbReference>